<reference evidence="2" key="2">
    <citation type="journal article" date="2022" name="Front. Microbiol.">
        <title>Comparative Genomic Analysis Revealed Distinct Molecular Components and Organization of CO2-Concentrating Mechanism in Thermophilic Cyanobacteria.</title>
        <authorList>
            <person name="Tang J."/>
            <person name="Zhou H."/>
            <person name="Yao D."/>
            <person name="Riaz S."/>
            <person name="You D."/>
            <person name="Klepacz-Smolka A."/>
            <person name="Daroch M."/>
        </authorList>
    </citation>
    <scope>NUCLEOTIDE SEQUENCE [LARGE SCALE GENOMIC DNA]</scope>
    <source>
        <strain evidence="2">PCC 6715</strain>
    </source>
</reference>
<evidence type="ECO:0000313" key="2">
    <source>
        <dbReference type="Proteomes" id="UP000231057"/>
    </source>
</evidence>
<protein>
    <submittedName>
        <fullName evidence="1">Uncharacterized protein</fullName>
    </submittedName>
</protein>
<dbReference type="AlphaFoldDB" id="A0A2D2Q453"/>
<reference evidence="1 2" key="1">
    <citation type="submission" date="2016-11" db="EMBL/GenBank/DDBJ databases">
        <title>Complete genome sequence of thermophilic cyanobacteria strain Synechococcus sp. PCC6715.</title>
        <authorList>
            <person name="Tang J."/>
            <person name="Daroch M."/>
            <person name="Liang Y."/>
            <person name="Jiang D."/>
            <person name="Shah M."/>
        </authorList>
    </citation>
    <scope>NUCLEOTIDE SEQUENCE [LARGE SCALE GENOMIC DNA]</scope>
    <source>
        <strain evidence="1 2">PCC 6715</strain>
    </source>
</reference>
<dbReference type="OrthoDB" id="564985at2"/>
<dbReference type="EMBL" id="CP018092">
    <property type="protein sequence ID" value="ATS19255.1"/>
    <property type="molecule type" value="Genomic_DNA"/>
</dbReference>
<evidence type="ECO:0000313" key="1">
    <source>
        <dbReference type="EMBL" id="ATS19255.1"/>
    </source>
</evidence>
<name>A0A2D2Q453_PARLV</name>
<dbReference type="Proteomes" id="UP000231057">
    <property type="component" value="Chromosome"/>
</dbReference>
<dbReference type="KEGG" id="slw:BRW62_11475"/>
<accession>A0A2D2Q453</accession>
<organism evidence="1 2">
    <name type="scientific">Parathermosynechococcus lividus PCC 6715</name>
    <dbReference type="NCBI Taxonomy" id="1917166"/>
    <lineage>
        <taxon>Bacteria</taxon>
        <taxon>Bacillati</taxon>
        <taxon>Cyanobacteriota</taxon>
        <taxon>Cyanophyceae</taxon>
        <taxon>Acaryochloridales</taxon>
        <taxon>Thermosynechococcaceae</taxon>
        <taxon>Parathermosynechococcus</taxon>
    </lineage>
</organism>
<proteinExistence type="predicted"/>
<keyword evidence="2" id="KW-1185">Reference proteome</keyword>
<sequence>MDDAELFAAFIADALKGIPSLLSNANYRVESAFGTLQLVDNKAGVIATAKRQAGDRQDLQLIVKRYSEAWEPLRQALIAASFFPDLADNNAQLVAFRAVDIPAGWQLYDCTASDMWRSWRRQAVDQVLVYTAGAWRSVGAISCSGGVVFIPIPELNSELQITGSTLMSWLAVPVT</sequence>
<dbReference type="RefSeq" id="WP_099799591.1">
    <property type="nucleotide sequence ID" value="NZ_CP018092.1"/>
</dbReference>
<gene>
    <name evidence="1" type="ORF">BRW62_11475</name>
</gene>